<sequence>MPEGDTVWNTARALHRALAGGRVTASDFRVPQLATVDLTGWTVLESASRGKHLLLRLRGPETGASADGGDRDGGRHLTLHSHLRMDGAWRAYAPGERWAARPAHLIRAVLRTADAVAVGYHIHDLALVPSEEEKGLVGHLGPDLLGADWDPAEAVRRLAAQPDTAIAEALLDQRNLAGIGNLYKCEVLFLRGVDPWTPVRDVPDLAAMVTLAQKLLAANRGRWTQSTTGSLRKTETTYVYGRRAQPCRRCGTAIRKVEQAERVTYWCPRCQT</sequence>
<evidence type="ECO:0000256" key="5">
    <source>
        <dbReference type="ARBA" id="ARBA00022763"/>
    </source>
</evidence>
<dbReference type="PANTHER" id="PTHR42697:SF1">
    <property type="entry name" value="ENDONUCLEASE 8"/>
    <property type="match status" value="1"/>
</dbReference>
<evidence type="ECO:0000313" key="19">
    <source>
        <dbReference type="Proteomes" id="UP000482800"/>
    </source>
</evidence>
<dbReference type="GO" id="GO:0003684">
    <property type="term" value="F:damaged DNA binding"/>
    <property type="evidence" value="ECO:0007669"/>
    <property type="project" value="InterPro"/>
</dbReference>
<reference evidence="18 19" key="1">
    <citation type="submission" date="2020-03" db="EMBL/GenBank/DDBJ databases">
        <title>Whole genome shotgun sequence of Phytohabitans houttuyneae NBRC 108639.</title>
        <authorList>
            <person name="Komaki H."/>
            <person name="Tamura T."/>
        </authorList>
    </citation>
    <scope>NUCLEOTIDE SEQUENCE [LARGE SCALE GENOMIC DNA]</scope>
    <source>
        <strain evidence="18 19">NBRC 108639</strain>
    </source>
</reference>
<evidence type="ECO:0000256" key="3">
    <source>
        <dbReference type="ARBA" id="ARBA00012720"/>
    </source>
</evidence>
<evidence type="ECO:0000256" key="8">
    <source>
        <dbReference type="ARBA" id="ARBA00022833"/>
    </source>
</evidence>
<dbReference type="SUPFAM" id="SSF46946">
    <property type="entry name" value="S13-like H2TH domain"/>
    <property type="match status" value="1"/>
</dbReference>
<dbReference type="InterPro" id="IPR000214">
    <property type="entry name" value="Znf_DNA_glyclase/AP_lyase"/>
</dbReference>
<comment type="similarity">
    <text evidence="2">Belongs to the FPG family.</text>
</comment>
<evidence type="ECO:0000256" key="13">
    <source>
        <dbReference type="ARBA" id="ARBA00023295"/>
    </source>
</evidence>
<dbReference type="Pfam" id="PF06831">
    <property type="entry name" value="H2TH"/>
    <property type="match status" value="1"/>
</dbReference>
<reference evidence="18 19" key="2">
    <citation type="submission" date="2020-03" db="EMBL/GenBank/DDBJ databases">
        <authorList>
            <person name="Ichikawa N."/>
            <person name="Kimura A."/>
            <person name="Kitahashi Y."/>
            <person name="Uohara A."/>
        </authorList>
    </citation>
    <scope>NUCLEOTIDE SEQUENCE [LARGE SCALE GENOMIC DNA]</scope>
    <source>
        <strain evidence="18 19">NBRC 108639</strain>
    </source>
</reference>
<protein>
    <recommendedName>
        <fullName evidence="3">DNA-(apurinic or apyrimidinic site) lyase</fullName>
        <ecNumber evidence="3">4.2.99.18</ecNumber>
    </recommendedName>
</protein>
<dbReference type="PROSITE" id="PS01242">
    <property type="entry name" value="ZF_FPG_1"/>
    <property type="match status" value="1"/>
</dbReference>
<evidence type="ECO:0000256" key="2">
    <source>
        <dbReference type="ARBA" id="ARBA00009409"/>
    </source>
</evidence>
<dbReference type="SUPFAM" id="SSF81624">
    <property type="entry name" value="N-terminal domain of MutM-like DNA repair proteins"/>
    <property type="match status" value="1"/>
</dbReference>
<feature type="domain" description="Formamidopyrimidine-DNA glycosylase catalytic" evidence="17">
    <location>
        <begin position="2"/>
        <end position="119"/>
    </location>
</feature>
<keyword evidence="5" id="KW-0227">DNA damage</keyword>
<dbReference type="GO" id="GO:0140078">
    <property type="term" value="F:class I DNA-(apurinic or apyrimidinic site) endonuclease activity"/>
    <property type="evidence" value="ECO:0007669"/>
    <property type="project" value="UniProtKB-EC"/>
</dbReference>
<evidence type="ECO:0000256" key="6">
    <source>
        <dbReference type="ARBA" id="ARBA00022771"/>
    </source>
</evidence>
<dbReference type="InterPro" id="IPR035937">
    <property type="entry name" value="FPG_N"/>
</dbReference>
<comment type="cofactor">
    <cofactor evidence="1">
        <name>Zn(2+)</name>
        <dbReference type="ChEBI" id="CHEBI:29105"/>
    </cofactor>
</comment>
<dbReference type="InterPro" id="IPR015887">
    <property type="entry name" value="DNA_glyclase_Znf_dom_DNA_BS"/>
</dbReference>
<keyword evidence="11" id="KW-0456">Lyase</keyword>
<dbReference type="PROSITE" id="PS51066">
    <property type="entry name" value="ZF_FPG_2"/>
    <property type="match status" value="1"/>
</dbReference>
<keyword evidence="12" id="KW-0511">Multifunctional enzyme</keyword>
<evidence type="ECO:0000256" key="11">
    <source>
        <dbReference type="ARBA" id="ARBA00023239"/>
    </source>
</evidence>
<dbReference type="CDD" id="cd08971">
    <property type="entry name" value="AcNei2_N"/>
    <property type="match status" value="1"/>
</dbReference>
<comment type="catalytic activity">
    <reaction evidence="14">
        <text>2'-deoxyribonucleotide-(2'-deoxyribose 5'-phosphate)-2'-deoxyribonucleotide-DNA = a 3'-end 2'-deoxyribonucleotide-(2,3-dehydro-2,3-deoxyribose 5'-phosphate)-DNA + a 5'-end 5'-phospho-2'-deoxyribonucleoside-DNA + H(+)</text>
        <dbReference type="Rhea" id="RHEA:66592"/>
        <dbReference type="Rhea" id="RHEA-COMP:13180"/>
        <dbReference type="Rhea" id="RHEA-COMP:16897"/>
        <dbReference type="Rhea" id="RHEA-COMP:17067"/>
        <dbReference type="ChEBI" id="CHEBI:15378"/>
        <dbReference type="ChEBI" id="CHEBI:136412"/>
        <dbReference type="ChEBI" id="CHEBI:157695"/>
        <dbReference type="ChEBI" id="CHEBI:167181"/>
        <dbReference type="EC" id="4.2.99.18"/>
    </reaction>
</comment>
<keyword evidence="9" id="KW-0238">DNA-binding</keyword>
<accession>A0A6V8K656</accession>
<keyword evidence="13" id="KW-0326">Glycosidase</keyword>
<name>A0A6V8K656_9ACTN</name>
<keyword evidence="10" id="KW-0234">DNA repair</keyword>
<evidence type="ECO:0000256" key="14">
    <source>
        <dbReference type="ARBA" id="ARBA00044632"/>
    </source>
</evidence>
<dbReference type="InterPro" id="IPR015886">
    <property type="entry name" value="H2TH_FPG"/>
</dbReference>
<dbReference type="EC" id="4.2.99.18" evidence="3"/>
<feature type="domain" description="FPG-type" evidence="16">
    <location>
        <begin position="238"/>
        <end position="272"/>
    </location>
</feature>
<dbReference type="GO" id="GO:0008270">
    <property type="term" value="F:zinc ion binding"/>
    <property type="evidence" value="ECO:0007669"/>
    <property type="project" value="UniProtKB-KW"/>
</dbReference>
<dbReference type="InterPro" id="IPR044090">
    <property type="entry name" value="Nei2_N"/>
</dbReference>
<evidence type="ECO:0000256" key="9">
    <source>
        <dbReference type="ARBA" id="ARBA00023125"/>
    </source>
</evidence>
<dbReference type="Gene3D" id="3.20.190.10">
    <property type="entry name" value="MutM-like, N-terminal"/>
    <property type="match status" value="1"/>
</dbReference>
<keyword evidence="19" id="KW-1185">Reference proteome</keyword>
<dbReference type="GO" id="GO:0006284">
    <property type="term" value="P:base-excision repair"/>
    <property type="evidence" value="ECO:0007669"/>
    <property type="project" value="InterPro"/>
</dbReference>
<keyword evidence="8" id="KW-0862">Zinc</keyword>
<dbReference type="InterPro" id="IPR010663">
    <property type="entry name" value="Znf_FPG/IleRS"/>
</dbReference>
<dbReference type="InterPro" id="IPR012319">
    <property type="entry name" value="FPG_cat"/>
</dbReference>
<keyword evidence="4" id="KW-0479">Metal-binding</keyword>
<dbReference type="EMBL" id="BLPF01000001">
    <property type="protein sequence ID" value="GFJ77901.1"/>
    <property type="molecule type" value="Genomic_DNA"/>
</dbReference>
<evidence type="ECO:0000259" key="16">
    <source>
        <dbReference type="PROSITE" id="PS51066"/>
    </source>
</evidence>
<dbReference type="SMART" id="SM01232">
    <property type="entry name" value="H2TH"/>
    <property type="match status" value="1"/>
</dbReference>
<dbReference type="PROSITE" id="PS51068">
    <property type="entry name" value="FPG_CAT"/>
    <property type="match status" value="1"/>
</dbReference>
<dbReference type="Gene3D" id="1.10.8.50">
    <property type="match status" value="1"/>
</dbReference>
<dbReference type="Pfam" id="PF06827">
    <property type="entry name" value="zf-FPG_IleRS"/>
    <property type="match status" value="1"/>
</dbReference>
<dbReference type="SUPFAM" id="SSF57716">
    <property type="entry name" value="Glucocorticoid receptor-like (DNA-binding domain)"/>
    <property type="match status" value="1"/>
</dbReference>
<evidence type="ECO:0000313" key="18">
    <source>
        <dbReference type="EMBL" id="GFJ77901.1"/>
    </source>
</evidence>
<comment type="caution">
    <text evidence="18">The sequence shown here is derived from an EMBL/GenBank/DDBJ whole genome shotgun (WGS) entry which is preliminary data.</text>
</comment>
<evidence type="ECO:0000256" key="1">
    <source>
        <dbReference type="ARBA" id="ARBA00001947"/>
    </source>
</evidence>
<dbReference type="Pfam" id="PF01149">
    <property type="entry name" value="Fapy_DNA_glyco"/>
    <property type="match status" value="1"/>
</dbReference>
<dbReference type="Proteomes" id="UP000482800">
    <property type="component" value="Unassembled WGS sequence"/>
</dbReference>
<dbReference type="InterPro" id="IPR010979">
    <property type="entry name" value="Ribosomal_uS13-like_H2TH"/>
</dbReference>
<keyword evidence="18" id="KW-0540">Nuclease</keyword>
<evidence type="ECO:0000256" key="10">
    <source>
        <dbReference type="ARBA" id="ARBA00023204"/>
    </source>
</evidence>
<dbReference type="GO" id="GO:0000703">
    <property type="term" value="F:oxidized pyrimidine nucleobase lesion DNA N-glycosylase activity"/>
    <property type="evidence" value="ECO:0007669"/>
    <property type="project" value="TreeGrafter"/>
</dbReference>
<evidence type="ECO:0000256" key="12">
    <source>
        <dbReference type="ARBA" id="ARBA00023268"/>
    </source>
</evidence>
<evidence type="ECO:0000256" key="7">
    <source>
        <dbReference type="ARBA" id="ARBA00022801"/>
    </source>
</evidence>
<dbReference type="PANTHER" id="PTHR42697">
    <property type="entry name" value="ENDONUCLEASE 8"/>
    <property type="match status" value="1"/>
</dbReference>
<evidence type="ECO:0000256" key="4">
    <source>
        <dbReference type="ARBA" id="ARBA00022723"/>
    </source>
</evidence>
<gene>
    <name evidence="18" type="primary">nei</name>
    <name evidence="18" type="ORF">Phou_020810</name>
</gene>
<proteinExistence type="inferred from homology"/>
<dbReference type="RefSeq" id="WP_173055542.1">
    <property type="nucleotide sequence ID" value="NZ_BAABGO010000006.1"/>
</dbReference>
<keyword evidence="6 15" id="KW-0863">Zinc-finger</keyword>
<evidence type="ECO:0000256" key="15">
    <source>
        <dbReference type="PROSITE-ProRule" id="PRU00391"/>
    </source>
</evidence>
<dbReference type="AlphaFoldDB" id="A0A6V8K656"/>
<keyword evidence="18" id="KW-0255">Endonuclease</keyword>
<evidence type="ECO:0000259" key="17">
    <source>
        <dbReference type="PROSITE" id="PS51068"/>
    </source>
</evidence>
<dbReference type="SMART" id="SM00898">
    <property type="entry name" value="Fapy_DNA_glyco"/>
    <property type="match status" value="1"/>
</dbReference>
<keyword evidence="7" id="KW-0378">Hydrolase</keyword>
<organism evidence="18 19">
    <name type="scientific">Phytohabitans houttuyneae</name>
    <dbReference type="NCBI Taxonomy" id="1076126"/>
    <lineage>
        <taxon>Bacteria</taxon>
        <taxon>Bacillati</taxon>
        <taxon>Actinomycetota</taxon>
        <taxon>Actinomycetes</taxon>
        <taxon>Micromonosporales</taxon>
        <taxon>Micromonosporaceae</taxon>
    </lineage>
</organism>